<dbReference type="EMBL" id="CP034670">
    <property type="protein sequence ID" value="AZR59845.1"/>
    <property type="molecule type" value="Genomic_DNA"/>
</dbReference>
<accession>A0A3S9SJY7</accession>
<dbReference type="AlphaFoldDB" id="A0A3S9SJY7"/>
<evidence type="ECO:0000313" key="1">
    <source>
        <dbReference type="EMBL" id="AZR59845.1"/>
    </source>
</evidence>
<name>A0A3S9SJY7_EIKCO</name>
<dbReference type="Proteomes" id="UP000282435">
    <property type="component" value="Chromosome"/>
</dbReference>
<organism evidence="1 2">
    <name type="scientific">Eikenella corrodens</name>
    <dbReference type="NCBI Taxonomy" id="539"/>
    <lineage>
        <taxon>Bacteria</taxon>
        <taxon>Pseudomonadati</taxon>
        <taxon>Pseudomonadota</taxon>
        <taxon>Betaproteobacteria</taxon>
        <taxon>Neisseriales</taxon>
        <taxon>Neisseriaceae</taxon>
        <taxon>Eikenella</taxon>
    </lineage>
</organism>
<proteinExistence type="predicted"/>
<gene>
    <name evidence="1" type="ORF">ELB75_07300</name>
</gene>
<evidence type="ECO:0000313" key="2">
    <source>
        <dbReference type="Proteomes" id="UP000282435"/>
    </source>
</evidence>
<protein>
    <submittedName>
        <fullName evidence="1">Uncharacterized protein</fullName>
    </submittedName>
</protein>
<sequence length="81" mass="9266">MCKGYSELNLSRYRVALPYLRTVCGSPPCPGLNEIHCTWKVCSVNAAPAADYLRCSRLLPLLRPGLGRYRIRCWRPRRGRS</sequence>
<reference evidence="1 2" key="1">
    <citation type="submission" date="2018-12" db="EMBL/GenBank/DDBJ databases">
        <title>Genome sequencing of Eikenella corrodens KCOM 3110 (= JS217).</title>
        <authorList>
            <person name="Koo J.-K."/>
            <person name="Park S.-N."/>
            <person name="Lim Y.K."/>
        </authorList>
    </citation>
    <scope>NUCLEOTIDE SEQUENCE [LARGE SCALE GENOMIC DNA]</scope>
    <source>
        <strain evidence="1 2">KCOM 3110</strain>
    </source>
</reference>